<dbReference type="GO" id="GO:0005576">
    <property type="term" value="C:extracellular region"/>
    <property type="evidence" value="ECO:0007669"/>
    <property type="project" value="TreeGrafter"/>
</dbReference>
<dbReference type="InterPro" id="IPR005693">
    <property type="entry name" value="Mce"/>
</dbReference>
<dbReference type="Pfam" id="PF11887">
    <property type="entry name" value="Mce4_CUP1"/>
    <property type="match status" value="1"/>
</dbReference>
<dbReference type="AlphaFoldDB" id="A0A3N0GVE6"/>
<protein>
    <submittedName>
        <fullName evidence="3">MCE family protein</fullName>
    </submittedName>
</protein>
<keyword evidence="4" id="KW-1185">Reference proteome</keyword>
<evidence type="ECO:0000313" key="4">
    <source>
        <dbReference type="Proteomes" id="UP000279994"/>
    </source>
</evidence>
<dbReference type="OrthoDB" id="4516955at2"/>
<proteinExistence type="predicted"/>
<evidence type="ECO:0000313" key="3">
    <source>
        <dbReference type="EMBL" id="RNM16112.1"/>
    </source>
</evidence>
<evidence type="ECO:0000259" key="1">
    <source>
        <dbReference type="Pfam" id="PF02470"/>
    </source>
</evidence>
<dbReference type="PANTHER" id="PTHR33371">
    <property type="entry name" value="INTERMEMBRANE PHOSPHOLIPID TRANSPORT SYSTEM BINDING PROTEIN MLAD-RELATED"/>
    <property type="match status" value="1"/>
</dbReference>
<dbReference type="InterPro" id="IPR024516">
    <property type="entry name" value="Mce_C"/>
</dbReference>
<dbReference type="InterPro" id="IPR052336">
    <property type="entry name" value="MlaD_Phospholipid_Transporter"/>
</dbReference>
<dbReference type="Proteomes" id="UP000279994">
    <property type="component" value="Unassembled WGS sequence"/>
</dbReference>
<reference evidence="3 4" key="1">
    <citation type="submission" date="2018-11" db="EMBL/GenBank/DDBJ databases">
        <authorList>
            <person name="Li F."/>
        </authorList>
    </citation>
    <scope>NUCLEOTIDE SEQUENCE [LARGE SCALE GENOMIC DNA]</scope>
    <source>
        <strain evidence="3 4">Gsoil 818</strain>
    </source>
</reference>
<evidence type="ECO:0000259" key="2">
    <source>
        <dbReference type="Pfam" id="PF11887"/>
    </source>
</evidence>
<feature type="domain" description="Mce/MlaD" evidence="1">
    <location>
        <begin position="32"/>
        <end position="105"/>
    </location>
</feature>
<dbReference type="NCBIfam" id="TIGR00996">
    <property type="entry name" value="Mtu_fam_mce"/>
    <property type="match status" value="1"/>
</dbReference>
<dbReference type="PANTHER" id="PTHR33371:SF4">
    <property type="entry name" value="INTERMEMBRANE PHOSPHOLIPID TRANSPORT SYSTEM BINDING PROTEIN MLAD"/>
    <property type="match status" value="1"/>
</dbReference>
<dbReference type="RefSeq" id="WP_123222365.1">
    <property type="nucleotide sequence ID" value="NZ_RJSF01000019.1"/>
</dbReference>
<dbReference type="EMBL" id="RJSF01000019">
    <property type="protein sequence ID" value="RNM16112.1"/>
    <property type="molecule type" value="Genomic_DNA"/>
</dbReference>
<name>A0A3N0GVE6_9ACTN</name>
<accession>A0A3N0GVE6</accession>
<organism evidence="3 4">
    <name type="scientific">Nocardioides pocheonensis</name>
    <dbReference type="NCBI Taxonomy" id="661485"/>
    <lineage>
        <taxon>Bacteria</taxon>
        <taxon>Bacillati</taxon>
        <taxon>Actinomycetota</taxon>
        <taxon>Actinomycetes</taxon>
        <taxon>Propionibacteriales</taxon>
        <taxon>Nocardioidaceae</taxon>
        <taxon>Nocardioides</taxon>
    </lineage>
</organism>
<gene>
    <name evidence="3" type="ORF">EFL26_08170</name>
</gene>
<sequence length="354" mass="37130">MSRPLRTLLRLALVLVTLVGLSGCTPLPGNRITVTALMSDSAGLFVGNDVGVLGVPVGKVTSIRPEGTHVRVTMTVDRSQPLPAGVGAVVVARSVATDRYVELTPVYHSGPRLADGAVIPEPLTRTPVDFDEVLAALNSFATGIAGAKGTRGAIASILDSGSKAVDGKGVLFNRAITSLSAAVSSISGQRENIGGTVTSLDTLTGTIAANQQLVRDFVTQVSRASRLLADERTNFRAALRALSRAVALVADFAHRNRQELATSLDRSTAVMSSMLGKRGDLTEILRVMPLTLQNLRAILHHGRLRVRVDPMVITPLGGAINAACSRSATDYCAQFGPSLLNLQNLLSLLTGGKK</sequence>
<dbReference type="InterPro" id="IPR003399">
    <property type="entry name" value="Mce/MlaD"/>
</dbReference>
<comment type="caution">
    <text evidence="3">The sequence shown here is derived from an EMBL/GenBank/DDBJ whole genome shotgun (WGS) entry which is preliminary data.</text>
</comment>
<dbReference type="PROSITE" id="PS51257">
    <property type="entry name" value="PROKAR_LIPOPROTEIN"/>
    <property type="match status" value="1"/>
</dbReference>
<feature type="domain" description="Mammalian cell entry C-terminal" evidence="2">
    <location>
        <begin position="110"/>
        <end position="276"/>
    </location>
</feature>
<dbReference type="Pfam" id="PF02470">
    <property type="entry name" value="MlaD"/>
    <property type="match status" value="1"/>
</dbReference>